<evidence type="ECO:0000313" key="13">
    <source>
        <dbReference type="Proteomes" id="UP000244682"/>
    </source>
</evidence>
<organism evidence="8 15">
    <name type="scientific">Morganella morganii</name>
    <name type="common">Proteus morganii</name>
    <dbReference type="NCBI Taxonomy" id="582"/>
    <lineage>
        <taxon>Bacteria</taxon>
        <taxon>Pseudomonadati</taxon>
        <taxon>Pseudomonadota</taxon>
        <taxon>Gammaproteobacteria</taxon>
        <taxon>Enterobacterales</taxon>
        <taxon>Morganellaceae</taxon>
        <taxon>Morganella</taxon>
    </lineage>
</organism>
<sequence>MSKQLQLGRVKWYDAKEGYGFISPVNGGDDIWVTRNGIANSRNKLLCEGQEVEFSLTRGSYGIAANDVIAL</sequence>
<dbReference type="PIRSF" id="PIRSF002599">
    <property type="entry name" value="Cold_shock_A"/>
    <property type="match status" value="1"/>
</dbReference>
<dbReference type="Proteomes" id="UP000032582">
    <property type="component" value="Unassembled WGS sequence"/>
</dbReference>
<dbReference type="Gene3D" id="2.40.50.140">
    <property type="entry name" value="Nucleic acid-binding proteins"/>
    <property type="match status" value="1"/>
</dbReference>
<dbReference type="SMART" id="SM00357">
    <property type="entry name" value="CSP"/>
    <property type="match status" value="1"/>
</dbReference>
<reference evidence="8" key="3">
    <citation type="submission" date="2017-12" db="EMBL/GenBank/DDBJ databases">
        <title>Genome sequencing and analysis.</title>
        <authorList>
            <person name="Huang Y.-T."/>
        </authorList>
    </citation>
    <scope>NUCLEOTIDE SEQUENCE</scope>
    <source>
        <strain evidence="8">VGH116</strain>
    </source>
</reference>
<evidence type="ECO:0000313" key="9">
    <source>
        <dbReference type="EMBL" id="MCY0788344.1"/>
    </source>
</evidence>
<dbReference type="EMBL" id="CP028956">
    <property type="protein sequence ID" value="AWC95852.1"/>
    <property type="molecule type" value="Genomic_DNA"/>
</dbReference>
<evidence type="ECO:0000313" key="5">
    <source>
        <dbReference type="EMBL" id="EMO9456284.1"/>
    </source>
</evidence>
<dbReference type="GO" id="GO:0003676">
    <property type="term" value="F:nucleic acid binding"/>
    <property type="evidence" value="ECO:0007669"/>
    <property type="project" value="InterPro"/>
</dbReference>
<dbReference type="InterPro" id="IPR002059">
    <property type="entry name" value="CSP_DNA-bd"/>
</dbReference>
<dbReference type="Proteomes" id="UP000650477">
    <property type="component" value="Unassembled WGS sequence"/>
</dbReference>
<evidence type="ECO:0000256" key="2">
    <source>
        <dbReference type="ARBA" id="ARBA00022490"/>
    </source>
</evidence>
<dbReference type="Proteomes" id="UP000244682">
    <property type="component" value="Chromosome"/>
</dbReference>
<reference evidence="11 14" key="2">
    <citation type="submission" date="2017-08" db="EMBL/GenBank/DDBJ databases">
        <title>Draft genome sequence of pheromone producing symbiont Morganella morganii, of the female New Zealand grass grub Costelytra giveni.</title>
        <authorList>
            <person name="Laugraud A."/>
            <person name="Young S.D."/>
            <person name="Hurst M.H."/>
        </authorList>
    </citation>
    <scope>NUCLEOTIDE SEQUENCE [LARGE SCALE GENOMIC DNA]</scope>
    <source>
        <strain evidence="11 14">MMsCG</strain>
    </source>
</reference>
<dbReference type="Proteomes" id="UP001076655">
    <property type="component" value="Unassembled WGS sequence"/>
</dbReference>
<evidence type="ECO:0000259" key="3">
    <source>
        <dbReference type="PROSITE" id="PS51857"/>
    </source>
</evidence>
<dbReference type="Proteomes" id="UP001182247">
    <property type="component" value="Unassembled WGS sequence"/>
</dbReference>
<dbReference type="Proteomes" id="UP000865968">
    <property type="component" value="Unassembled WGS sequence"/>
</dbReference>
<dbReference type="OrthoDB" id="3695885at2"/>
<reference evidence="6" key="4">
    <citation type="journal article" date="2018" name="Genome Biol.">
        <title>SKESA: strategic k-mer extension for scrupulous assemblies.</title>
        <authorList>
            <person name="Souvorov A."/>
            <person name="Agarwala R."/>
            <person name="Lipman D.J."/>
        </authorList>
    </citation>
    <scope>NUCLEOTIDE SEQUENCE</scope>
    <source>
        <strain evidence="6">Morganella morganii ARLG-3209</strain>
    </source>
</reference>
<evidence type="ECO:0000313" key="15">
    <source>
        <dbReference type="Proteomes" id="UP000650477"/>
    </source>
</evidence>
<dbReference type="AlphaFoldDB" id="A0A0A5SJN3"/>
<accession>A0A0A5SJN3</accession>
<dbReference type="Pfam" id="PF00313">
    <property type="entry name" value="CSD"/>
    <property type="match status" value="1"/>
</dbReference>
<dbReference type="EMBL" id="JAPNMI010000001">
    <property type="protein sequence ID" value="MCY0788344.1"/>
    <property type="molecule type" value="Genomic_DNA"/>
</dbReference>
<dbReference type="PRINTS" id="PR00050">
    <property type="entry name" value="COLDSHOCK"/>
</dbReference>
<dbReference type="GeneID" id="93361150"/>
<evidence type="ECO:0000313" key="14">
    <source>
        <dbReference type="Proteomes" id="UP000286908"/>
    </source>
</evidence>
<evidence type="ECO:0000313" key="4">
    <source>
        <dbReference type="EMBL" id="AWC95852.1"/>
    </source>
</evidence>
<dbReference type="EMBL" id="JZSH01000229">
    <property type="protein sequence ID" value="KJF76894.1"/>
    <property type="molecule type" value="Genomic_DNA"/>
</dbReference>
<comment type="subcellular location">
    <subcellularLocation>
        <location evidence="1">Cytoplasm</location>
    </subcellularLocation>
</comment>
<dbReference type="EMBL" id="DACSWI010000003">
    <property type="protein sequence ID" value="HAT3808541.1"/>
    <property type="molecule type" value="Genomic_DNA"/>
</dbReference>
<dbReference type="InterPro" id="IPR011129">
    <property type="entry name" value="CSD"/>
</dbReference>
<dbReference type="EMBL" id="PKLF01000003">
    <property type="protein sequence ID" value="MBE8611636.1"/>
    <property type="molecule type" value="Genomic_DNA"/>
</dbReference>
<dbReference type="GO" id="GO:0005829">
    <property type="term" value="C:cytosol"/>
    <property type="evidence" value="ECO:0007669"/>
    <property type="project" value="UniProtKB-ARBA"/>
</dbReference>
<evidence type="ECO:0000256" key="1">
    <source>
        <dbReference type="ARBA" id="ARBA00004496"/>
    </source>
</evidence>
<keyword evidence="2" id="KW-0963">Cytoplasm</keyword>
<reference evidence="7 12" key="1">
    <citation type="submission" date="2015-02" db="EMBL/GenBank/DDBJ databases">
        <title>Whole genome shotgun sequencing of cultured foodborne pathogen.</title>
        <authorList>
            <person name="Timme R."/>
            <person name="Allard M.W."/>
            <person name="Strain E."/>
            <person name="Evans P.S."/>
            <person name="Brown E."/>
        </authorList>
    </citation>
    <scope>NUCLEOTIDE SEQUENCE [LARGE SCALE GENOMIC DNA]</scope>
    <source>
        <strain evidence="7 12">GCSL-TSO-24</strain>
    </source>
</reference>
<dbReference type="SUPFAM" id="SSF50249">
    <property type="entry name" value="Nucleic acid-binding proteins"/>
    <property type="match status" value="1"/>
</dbReference>
<dbReference type="EMBL" id="ABKJEP030000015">
    <property type="protein sequence ID" value="EMO9456284.1"/>
    <property type="molecule type" value="Genomic_DNA"/>
</dbReference>
<dbReference type="InterPro" id="IPR012340">
    <property type="entry name" value="NA-bd_OB-fold"/>
</dbReference>
<proteinExistence type="predicted"/>
<protein>
    <submittedName>
        <fullName evidence="8">Cold shock domain-containing protein</fullName>
    </submittedName>
    <submittedName>
        <fullName evidence="7">Cold-shock protein</fullName>
    </submittedName>
</protein>
<evidence type="ECO:0000313" key="11">
    <source>
        <dbReference type="EMBL" id="RUT66163.1"/>
    </source>
</evidence>
<dbReference type="Proteomes" id="UP000286908">
    <property type="component" value="Unassembled WGS sequence"/>
</dbReference>
<feature type="domain" description="CSD" evidence="3">
    <location>
        <begin position="5"/>
        <end position="69"/>
    </location>
</feature>
<evidence type="ECO:0000313" key="12">
    <source>
        <dbReference type="Proteomes" id="UP000032582"/>
    </source>
</evidence>
<dbReference type="InterPro" id="IPR012156">
    <property type="entry name" value="Cold_shock_CspA"/>
</dbReference>
<reference evidence="9" key="7">
    <citation type="submission" date="2022-08" db="EMBL/GenBank/DDBJ databases">
        <authorList>
            <person name="Dale J.L."/>
        </authorList>
    </citation>
    <scope>NUCLEOTIDE SEQUENCE</scope>
    <source>
        <strain evidence="9">2022EL-00758</strain>
    </source>
</reference>
<reference evidence="10" key="8">
    <citation type="submission" date="2023-02" db="EMBL/GenBank/DDBJ databases">
        <title>Detection, antimicrobial susceptibility and genomic characterization of NDM-producing species of Morganellaceae, Yersiniaceae, and Enterobacteriaceae other than Klebsiella.</title>
        <authorList>
            <person name="Camargo C.H."/>
            <person name="Sacchi C.T."/>
            <person name="Campos K.R."/>
        </authorList>
    </citation>
    <scope>NUCLEOTIDE SEQUENCE</scope>
    <source>
        <strain evidence="10">1189_21</strain>
    </source>
</reference>
<dbReference type="CDD" id="cd04458">
    <property type="entry name" value="CSP_CDS"/>
    <property type="match status" value="1"/>
</dbReference>
<reference evidence="5" key="9">
    <citation type="submission" date="2024-02" db="EMBL/GenBank/DDBJ databases">
        <authorList>
            <consortium name="Clinical and Environmental Microbiology Branch: Whole genome sequencing antimicrobial resistance pathogens in the healthcare setting"/>
        </authorList>
    </citation>
    <scope>NUCLEOTIDE SEQUENCE</scope>
    <source>
        <strain evidence="5">2023KU-00017</strain>
    </source>
</reference>
<dbReference type="STRING" id="582.AL531_02860"/>
<evidence type="ECO:0000313" key="8">
    <source>
        <dbReference type="EMBL" id="MBE8611636.1"/>
    </source>
</evidence>
<evidence type="ECO:0000313" key="6">
    <source>
        <dbReference type="EMBL" id="HAT3808541.1"/>
    </source>
</evidence>
<gene>
    <name evidence="4" type="ORF">AM380_20555</name>
    <name evidence="11" type="ORF">CKG00_06985</name>
    <name evidence="8" type="ORF">CYG68_04285</name>
    <name evidence="6" type="ORF">I8608_001365</name>
    <name evidence="9" type="ORF">N0392_01395</name>
    <name evidence="10" type="ORF">OSC06_06430</name>
    <name evidence="5" type="ORF">PN925_001653</name>
    <name evidence="7" type="ORF">UA45_16060</name>
</gene>
<dbReference type="PROSITE" id="PS51857">
    <property type="entry name" value="CSD_2"/>
    <property type="match status" value="1"/>
</dbReference>
<reference evidence="6" key="6">
    <citation type="submission" date="2020-10" db="EMBL/GenBank/DDBJ databases">
        <authorList>
            <consortium name="NCBI Pathogen Detection Project"/>
        </authorList>
    </citation>
    <scope>NUCLEOTIDE SEQUENCE</scope>
    <source>
        <strain evidence="6">Morganella morganii ARLG-3209</strain>
    </source>
</reference>
<evidence type="ECO:0000313" key="10">
    <source>
        <dbReference type="EMBL" id="MDS0897602.1"/>
    </source>
</evidence>
<dbReference type="PATRIC" id="fig|582.24.peg.5126"/>
<dbReference type="RefSeq" id="WP_004241772.1">
    <property type="nucleotide sequence ID" value="NZ_ABGYJJ040000001.1"/>
</dbReference>
<evidence type="ECO:0000313" key="7">
    <source>
        <dbReference type="EMBL" id="KJF76894.1"/>
    </source>
</evidence>
<name>A0A0A5SJN3_MORMO</name>
<reference evidence="4 13" key="5">
    <citation type="submission" date="2018-04" db="EMBL/GenBank/DDBJ databases">
        <title>Whole genome sequencing of Morganella morganii AR_0133.</title>
        <authorList>
            <person name="Conlan S."/>
            <person name="Thomas P.J."/>
            <person name="Mullikin J."/>
            <person name="Frank K.M."/>
            <person name="Segre J.A."/>
        </authorList>
    </citation>
    <scope>NUCLEOTIDE SEQUENCE [LARGE SCALE GENOMIC DNA]</scope>
    <source>
        <strain evidence="4 13">AR_0133</strain>
    </source>
</reference>
<dbReference type="EMBL" id="NRQY01000001">
    <property type="protein sequence ID" value="RUT66163.1"/>
    <property type="molecule type" value="Genomic_DNA"/>
</dbReference>
<dbReference type="EMBL" id="JAPKIY010000010">
    <property type="protein sequence ID" value="MDS0897602.1"/>
    <property type="molecule type" value="Genomic_DNA"/>
</dbReference>